<proteinExistence type="predicted"/>
<dbReference type="HOGENOM" id="CLU_021398_0_0_1"/>
<sequence length="536" mass="60719">MAPIGSQTAQVLRQAETIRAGLKTQRLQDLYKRILLNDLELALDKKIEQDLWNSAFKSQIDFLRQKARDKKCTSKNEVQAVLTLFLETASGFYIQLLQELCMTYDLDLPGHARSSHLGLLDDGDVNSSSKRPHTQSCYYVCQDCLVHLGDIARYCDDATQAEVFYRHALVLVPSNGQPYNQLAILASARGDHLGTVYFYCRSIAVKNQFPAASTNLHKTFNKISSCHNTHSSSLSMGAISKAEFIHLFLQFHSAIYLVQDLSEAKKLQIRLVEEFKVVLRQNLLSSGELVRLLTICLFTLFHIRTGGAEELEEFDCISKDEEESWIMGLELTVEMFIASVCWAIDHLQEDDQPRDNSLLTLPLISVFCQWVAANASSLWREDLVKEERVWSNFASLLNLLPAKLNFNPETCDIPLKEDWELHSFLPLRSAHRKLSFTIHKSKVEDEMAHRINRLIKFGTRLASNFPRVLSKVEDLSTGLAHFSLRTDSSSPDNEVREQMVHIKEGGGQKYLKLEHKPREQIVHDGAGVGGISSLLT</sequence>
<dbReference type="OMA" id="HTQSCYY"/>
<keyword evidence="1" id="KW-0866">Nonsense-mediated mRNA decay</keyword>
<feature type="domain" description="DNA/RNA-binding" evidence="2">
    <location>
        <begin position="161"/>
        <end position="430"/>
    </location>
</feature>
<dbReference type="InterPro" id="IPR045153">
    <property type="entry name" value="Est1/Ebs1-like"/>
</dbReference>
<organism evidence="4 5">
    <name type="scientific">Nematostella vectensis</name>
    <name type="common">Starlet sea anemone</name>
    <dbReference type="NCBI Taxonomy" id="45351"/>
    <lineage>
        <taxon>Eukaryota</taxon>
        <taxon>Metazoa</taxon>
        <taxon>Cnidaria</taxon>
        <taxon>Anthozoa</taxon>
        <taxon>Hexacorallia</taxon>
        <taxon>Actiniaria</taxon>
        <taxon>Edwardsiidae</taxon>
        <taxon>Nematostella</taxon>
    </lineage>
</organism>
<dbReference type="PANTHER" id="PTHR15696">
    <property type="entry name" value="SMG-7 SUPPRESSOR WITH MORPHOLOGICAL EFFECT ON GENITALIA PROTEIN 7"/>
    <property type="match status" value="1"/>
</dbReference>
<dbReference type="GO" id="GO:0000184">
    <property type="term" value="P:nuclear-transcribed mRNA catabolic process, nonsense-mediated decay"/>
    <property type="evidence" value="ECO:0000318"/>
    <property type="project" value="GO_Central"/>
</dbReference>
<accession>A7SPJ8</accession>
<gene>
    <name evidence="4" type="ORF">NEMVEDRAFT_v1g215442</name>
</gene>
<dbReference type="Gene3D" id="1.25.40.10">
    <property type="entry name" value="Tetratricopeptide repeat domain"/>
    <property type="match status" value="1"/>
</dbReference>
<dbReference type="eggNOG" id="KOG2162">
    <property type="taxonomic scope" value="Eukaryota"/>
</dbReference>
<protein>
    <submittedName>
        <fullName evidence="4">Uncharacterized protein</fullName>
    </submittedName>
</protein>
<dbReference type="AlphaFoldDB" id="A7SPJ8"/>
<evidence type="ECO:0000313" key="5">
    <source>
        <dbReference type="Proteomes" id="UP000001593"/>
    </source>
</evidence>
<dbReference type="GO" id="GO:0005697">
    <property type="term" value="C:telomerase holoenzyme complex"/>
    <property type="evidence" value="ECO:0000318"/>
    <property type="project" value="GO_Central"/>
</dbReference>
<dbReference type="STRING" id="45351.A7SPJ8"/>
<name>A7SPJ8_NEMVE</name>
<dbReference type="InterPro" id="IPR011990">
    <property type="entry name" value="TPR-like_helical_dom_sf"/>
</dbReference>
<evidence type="ECO:0000259" key="3">
    <source>
        <dbReference type="Pfam" id="PF10374"/>
    </source>
</evidence>
<evidence type="ECO:0000313" key="4">
    <source>
        <dbReference type="EMBL" id="EDO34379.1"/>
    </source>
</evidence>
<feature type="domain" description="Telomerase activating protein Est1-like N-terminal" evidence="3">
    <location>
        <begin position="46"/>
        <end position="154"/>
    </location>
</feature>
<dbReference type="EMBL" id="DS469734">
    <property type="protein sequence ID" value="EDO34379.1"/>
    <property type="molecule type" value="Genomic_DNA"/>
</dbReference>
<dbReference type="GO" id="GO:0042162">
    <property type="term" value="F:telomeric DNA binding"/>
    <property type="evidence" value="ECO:0000318"/>
    <property type="project" value="GO_Central"/>
</dbReference>
<dbReference type="Pfam" id="PF10373">
    <property type="entry name" value="EST1_DNA_bind"/>
    <property type="match status" value="1"/>
</dbReference>
<evidence type="ECO:0000259" key="2">
    <source>
        <dbReference type="Pfam" id="PF10373"/>
    </source>
</evidence>
<dbReference type="PhylomeDB" id="A7SPJ8"/>
<evidence type="ECO:0000256" key="1">
    <source>
        <dbReference type="ARBA" id="ARBA00023161"/>
    </source>
</evidence>
<keyword evidence="5" id="KW-1185">Reference proteome</keyword>
<reference evidence="4 5" key="1">
    <citation type="journal article" date="2007" name="Science">
        <title>Sea anemone genome reveals ancestral eumetazoan gene repertoire and genomic organization.</title>
        <authorList>
            <person name="Putnam N.H."/>
            <person name="Srivastava M."/>
            <person name="Hellsten U."/>
            <person name="Dirks B."/>
            <person name="Chapman J."/>
            <person name="Salamov A."/>
            <person name="Terry A."/>
            <person name="Shapiro H."/>
            <person name="Lindquist E."/>
            <person name="Kapitonov V.V."/>
            <person name="Jurka J."/>
            <person name="Genikhovich G."/>
            <person name="Grigoriev I.V."/>
            <person name="Lucas S.M."/>
            <person name="Steele R.E."/>
            <person name="Finnerty J.R."/>
            <person name="Technau U."/>
            <person name="Martindale M.Q."/>
            <person name="Rokhsar D.S."/>
        </authorList>
    </citation>
    <scope>NUCLEOTIDE SEQUENCE [LARGE SCALE GENOMIC DNA]</scope>
    <source>
        <strain evidence="5">CH2 X CH6</strain>
    </source>
</reference>
<dbReference type="Proteomes" id="UP000001593">
    <property type="component" value="Unassembled WGS sequence"/>
</dbReference>
<dbReference type="InParanoid" id="A7SPJ8"/>
<dbReference type="PANTHER" id="PTHR15696:SF5">
    <property type="entry name" value="NONSENSE-MEDIATED MRNA DECAY FACTOR SMG7"/>
    <property type="match status" value="1"/>
</dbReference>
<dbReference type="GO" id="GO:0070034">
    <property type="term" value="F:telomerase RNA binding"/>
    <property type="evidence" value="ECO:0000318"/>
    <property type="project" value="GO_Central"/>
</dbReference>
<dbReference type="InterPro" id="IPR019458">
    <property type="entry name" value="Est1-like_N"/>
</dbReference>
<dbReference type="Pfam" id="PF10374">
    <property type="entry name" value="EST1"/>
    <property type="match status" value="1"/>
</dbReference>
<dbReference type="SUPFAM" id="SSF48452">
    <property type="entry name" value="TPR-like"/>
    <property type="match status" value="1"/>
</dbReference>
<dbReference type="InterPro" id="IPR018834">
    <property type="entry name" value="DNA/RNA-bd_Est1-type"/>
</dbReference>